<organism evidence="4 5">
    <name type="scientific">Allopontixanthobacter sediminis</name>
    <dbReference type="NCBI Taxonomy" id="1689985"/>
    <lineage>
        <taxon>Bacteria</taxon>
        <taxon>Pseudomonadati</taxon>
        <taxon>Pseudomonadota</taxon>
        <taxon>Alphaproteobacteria</taxon>
        <taxon>Sphingomonadales</taxon>
        <taxon>Erythrobacteraceae</taxon>
        <taxon>Allopontixanthobacter</taxon>
    </lineage>
</organism>
<sequence length="367" mass="39189">MPENIEVLLKSHTDAVEQKMTETGALVTGVDCRLKDVEQKLARGSSGGGSGAEPSWGQQVAESEEVRGMSEVKTSQPARVRIEVKATTSAADSGGALAPAMRDPSINTIAGRVPRIRDLLNTVNTNSGSVEYVEQTARTNAAAPVAEATTKPESNYTWELANLPMRTIAHWTKASVQVLDDAPQLSSIIDGELRYGLALAEDLQLLNGSGSGANLNGLITNSTTYDPEFAPSGENMIDKIGLAILQVGLAEFLANGIVIHPTDWMRMRMLKDGDGKYILGDPQAPVPPSLFGLPVVPTTAMTVDKFLVGDFMRAATLYDRQAPTVALSTEDGDNFVKNMVTIRCESRLGLAIKQPLALSYGDFGNIT</sequence>
<evidence type="ECO:0000313" key="4">
    <source>
        <dbReference type="EMBL" id="MXP43693.1"/>
    </source>
</evidence>
<evidence type="ECO:0000259" key="3">
    <source>
        <dbReference type="Pfam" id="PF05065"/>
    </source>
</evidence>
<keyword evidence="5" id="KW-1185">Reference proteome</keyword>
<reference evidence="4 5" key="1">
    <citation type="submission" date="2019-12" db="EMBL/GenBank/DDBJ databases">
        <title>Genomic-based taxomic classification of the family Erythrobacteraceae.</title>
        <authorList>
            <person name="Xu L."/>
        </authorList>
    </citation>
    <scope>NUCLEOTIDE SEQUENCE [LARGE SCALE GENOMIC DNA]</scope>
    <source>
        <strain evidence="4 5">KCTC 42453</strain>
    </source>
</reference>
<feature type="domain" description="Phage capsid-like C-terminal" evidence="3">
    <location>
        <begin position="94"/>
        <end position="362"/>
    </location>
</feature>
<accession>A0A845AVW8</accession>
<dbReference type="InterPro" id="IPR024455">
    <property type="entry name" value="Phage_capsid"/>
</dbReference>
<dbReference type="Gene3D" id="3.30.2320.10">
    <property type="entry name" value="hypothetical protein PF0899 domain"/>
    <property type="match status" value="1"/>
</dbReference>
<dbReference type="NCBIfam" id="TIGR01554">
    <property type="entry name" value="major_cap_HK97"/>
    <property type="match status" value="1"/>
</dbReference>
<evidence type="ECO:0000313" key="5">
    <source>
        <dbReference type="Proteomes" id="UP000431922"/>
    </source>
</evidence>
<dbReference type="Proteomes" id="UP000431922">
    <property type="component" value="Unassembled WGS sequence"/>
</dbReference>
<dbReference type="OrthoDB" id="637859at2"/>
<feature type="region of interest" description="Disordered" evidence="2">
    <location>
        <begin position="41"/>
        <end position="75"/>
    </location>
</feature>
<protein>
    <submittedName>
        <fullName evidence="4">Phage major capsid protein</fullName>
    </submittedName>
</protein>
<dbReference type="EMBL" id="WTYL01000001">
    <property type="protein sequence ID" value="MXP43693.1"/>
    <property type="molecule type" value="Genomic_DNA"/>
</dbReference>
<dbReference type="Gene3D" id="3.30.2400.10">
    <property type="entry name" value="Major capsid protein gp5"/>
    <property type="match status" value="1"/>
</dbReference>
<dbReference type="SUPFAM" id="SSF56563">
    <property type="entry name" value="Major capsid protein gp5"/>
    <property type="match status" value="1"/>
</dbReference>
<name>A0A845AVW8_9SPHN</name>
<dbReference type="Pfam" id="PF05065">
    <property type="entry name" value="Phage_capsid"/>
    <property type="match status" value="1"/>
</dbReference>
<evidence type="ECO:0000256" key="1">
    <source>
        <dbReference type="ARBA" id="ARBA00004328"/>
    </source>
</evidence>
<dbReference type="AlphaFoldDB" id="A0A845AVW8"/>
<comment type="subcellular location">
    <subcellularLocation>
        <location evidence="1">Virion</location>
    </subcellularLocation>
</comment>
<evidence type="ECO:0000256" key="2">
    <source>
        <dbReference type="SAM" id="MobiDB-lite"/>
    </source>
</evidence>
<dbReference type="InterPro" id="IPR054612">
    <property type="entry name" value="Phage_capsid-like_C"/>
</dbReference>
<dbReference type="RefSeq" id="WP_160755275.1">
    <property type="nucleotide sequence ID" value="NZ_WTYL01000001.1"/>
</dbReference>
<proteinExistence type="predicted"/>
<comment type="caution">
    <text evidence="4">The sequence shown here is derived from an EMBL/GenBank/DDBJ whole genome shotgun (WGS) entry which is preliminary data.</text>
</comment>
<gene>
    <name evidence="4" type="ORF">GRI65_04380</name>
</gene>